<gene>
    <name evidence="6" type="ORF">FBY41_3716</name>
</gene>
<proteinExistence type="inferred from homology"/>
<dbReference type="PROSITE" id="PS50893">
    <property type="entry name" value="ABC_TRANSPORTER_2"/>
    <property type="match status" value="1"/>
</dbReference>
<sequence length="367" mass="40555">MTAQPSTQTRAAADSAEKPLLEVTDLQRYFPFREVQGLRMVKATVKAVDGISFTLRQGQTLGLVGESGCGKSTTSRLVTRLDEPTGGSVVFEGRDITHLKEHQLRSIRRDVQMIFQDPYSSLNPRHTIGSILSTPLKVHGLHKGKEKARVQELLELVGLNPEHINRYPSEFSGGQRQRIGIARALAVEPKLIIADEPVSALDVSIQAQVMNLLAKLRDDLDLAFIFVAHDLGVVRHFCDQVAVMYLGKIVEYGDKKKIYEAPEHPYTQALLSAAPDINVARGIAPKERIRLIGDVPSPIDPPSGCRFRTRCWKAQDICAQQEPPLATSVEDTTSVRARRDRGLHLQACHFPEVKTTLVAEVPAEPVA</sequence>
<dbReference type="InterPro" id="IPR003439">
    <property type="entry name" value="ABC_transporter-like_ATP-bd"/>
</dbReference>
<dbReference type="EMBL" id="VFPM01000003">
    <property type="protein sequence ID" value="TQM58353.1"/>
    <property type="molecule type" value="Genomic_DNA"/>
</dbReference>
<dbReference type="SUPFAM" id="SSF52540">
    <property type="entry name" value="P-loop containing nucleoside triphosphate hydrolases"/>
    <property type="match status" value="1"/>
</dbReference>
<keyword evidence="2" id="KW-0813">Transport</keyword>
<feature type="domain" description="ABC transporter" evidence="5">
    <location>
        <begin position="21"/>
        <end position="271"/>
    </location>
</feature>
<keyword evidence="3" id="KW-0547">Nucleotide-binding</keyword>
<keyword evidence="4 6" id="KW-0067">ATP-binding</keyword>
<dbReference type="GO" id="GO:0055085">
    <property type="term" value="P:transmembrane transport"/>
    <property type="evidence" value="ECO:0007669"/>
    <property type="project" value="UniProtKB-ARBA"/>
</dbReference>
<accession>A0A543HJ38</accession>
<dbReference type="InterPro" id="IPR050319">
    <property type="entry name" value="ABC_transp_ATP-bind"/>
</dbReference>
<dbReference type="Pfam" id="PF08352">
    <property type="entry name" value="oligo_HPY"/>
    <property type="match status" value="1"/>
</dbReference>
<dbReference type="PANTHER" id="PTHR43776">
    <property type="entry name" value="TRANSPORT ATP-BINDING PROTEIN"/>
    <property type="match status" value="1"/>
</dbReference>
<evidence type="ECO:0000256" key="2">
    <source>
        <dbReference type="ARBA" id="ARBA00022448"/>
    </source>
</evidence>
<evidence type="ECO:0000313" key="6">
    <source>
        <dbReference type="EMBL" id="TQM58353.1"/>
    </source>
</evidence>
<dbReference type="InterPro" id="IPR017871">
    <property type="entry name" value="ABC_transporter-like_CS"/>
</dbReference>
<dbReference type="NCBIfam" id="NF008453">
    <property type="entry name" value="PRK11308.1"/>
    <property type="match status" value="1"/>
</dbReference>
<keyword evidence="7" id="KW-1185">Reference proteome</keyword>
<dbReference type="AlphaFoldDB" id="A0A543HJ38"/>
<dbReference type="GO" id="GO:0005524">
    <property type="term" value="F:ATP binding"/>
    <property type="evidence" value="ECO:0007669"/>
    <property type="project" value="UniProtKB-KW"/>
</dbReference>
<comment type="similarity">
    <text evidence="1">Belongs to the ABC transporter superfamily.</text>
</comment>
<dbReference type="InterPro" id="IPR013563">
    <property type="entry name" value="Oligopep_ABC_C"/>
</dbReference>
<evidence type="ECO:0000256" key="1">
    <source>
        <dbReference type="ARBA" id="ARBA00005417"/>
    </source>
</evidence>
<evidence type="ECO:0000259" key="5">
    <source>
        <dbReference type="PROSITE" id="PS50893"/>
    </source>
</evidence>
<dbReference type="GO" id="GO:0016887">
    <property type="term" value="F:ATP hydrolysis activity"/>
    <property type="evidence" value="ECO:0007669"/>
    <property type="project" value="InterPro"/>
</dbReference>
<dbReference type="Pfam" id="PF00005">
    <property type="entry name" value="ABC_tran"/>
    <property type="match status" value="1"/>
</dbReference>
<dbReference type="NCBIfam" id="TIGR01727">
    <property type="entry name" value="oligo_HPY"/>
    <property type="match status" value="1"/>
</dbReference>
<dbReference type="Proteomes" id="UP000316747">
    <property type="component" value="Unassembled WGS sequence"/>
</dbReference>
<evidence type="ECO:0000256" key="3">
    <source>
        <dbReference type="ARBA" id="ARBA00022741"/>
    </source>
</evidence>
<dbReference type="OrthoDB" id="8481147at2"/>
<dbReference type="Gene3D" id="3.40.50.300">
    <property type="entry name" value="P-loop containing nucleotide triphosphate hydrolases"/>
    <property type="match status" value="1"/>
</dbReference>
<dbReference type="CDD" id="cd03257">
    <property type="entry name" value="ABC_NikE_OppD_transporters"/>
    <property type="match status" value="1"/>
</dbReference>
<dbReference type="SMART" id="SM00382">
    <property type="entry name" value="AAA"/>
    <property type="match status" value="1"/>
</dbReference>
<dbReference type="InterPro" id="IPR027417">
    <property type="entry name" value="P-loop_NTPase"/>
</dbReference>
<dbReference type="GO" id="GO:0015833">
    <property type="term" value="P:peptide transport"/>
    <property type="evidence" value="ECO:0007669"/>
    <property type="project" value="InterPro"/>
</dbReference>
<dbReference type="PANTHER" id="PTHR43776:SF7">
    <property type="entry name" value="D,D-DIPEPTIDE TRANSPORT ATP-BINDING PROTEIN DDPF-RELATED"/>
    <property type="match status" value="1"/>
</dbReference>
<reference evidence="6 7" key="1">
    <citation type="submission" date="2019-06" db="EMBL/GenBank/DDBJ databases">
        <title>Genome sequencing of plant associated microbes to promote plant fitness in Sorghum bicolor and Oryza sativa.</title>
        <authorList>
            <person name="Coleman-Derr D."/>
        </authorList>
    </citation>
    <scope>NUCLEOTIDE SEQUENCE [LARGE SCALE GENOMIC DNA]</scope>
    <source>
        <strain evidence="6 7">KV-663</strain>
    </source>
</reference>
<dbReference type="FunFam" id="3.40.50.300:FF:000016">
    <property type="entry name" value="Oligopeptide ABC transporter ATP-binding component"/>
    <property type="match status" value="1"/>
</dbReference>
<dbReference type="InterPro" id="IPR003593">
    <property type="entry name" value="AAA+_ATPase"/>
</dbReference>
<evidence type="ECO:0000313" key="7">
    <source>
        <dbReference type="Proteomes" id="UP000316747"/>
    </source>
</evidence>
<protein>
    <submittedName>
        <fullName evidence="6">Peptide/nickel transport system ATP-binding protein</fullName>
    </submittedName>
</protein>
<organism evidence="6 7">
    <name type="scientific">Humibacillus xanthopallidus</name>
    <dbReference type="NCBI Taxonomy" id="412689"/>
    <lineage>
        <taxon>Bacteria</taxon>
        <taxon>Bacillati</taxon>
        <taxon>Actinomycetota</taxon>
        <taxon>Actinomycetes</taxon>
        <taxon>Micrococcales</taxon>
        <taxon>Intrasporangiaceae</taxon>
        <taxon>Humibacillus</taxon>
    </lineage>
</organism>
<name>A0A543HJ38_9MICO</name>
<comment type="caution">
    <text evidence="6">The sequence shown here is derived from an EMBL/GenBank/DDBJ whole genome shotgun (WGS) entry which is preliminary data.</text>
</comment>
<dbReference type="PROSITE" id="PS00211">
    <property type="entry name" value="ABC_TRANSPORTER_1"/>
    <property type="match status" value="1"/>
</dbReference>
<dbReference type="RefSeq" id="WP_141845743.1">
    <property type="nucleotide sequence ID" value="NZ_VFPM01000003.1"/>
</dbReference>
<evidence type="ECO:0000256" key="4">
    <source>
        <dbReference type="ARBA" id="ARBA00022840"/>
    </source>
</evidence>